<dbReference type="InterPro" id="IPR036280">
    <property type="entry name" value="Multihaem_cyt_sf"/>
</dbReference>
<evidence type="ECO:0000313" key="2">
    <source>
        <dbReference type="EMBL" id="MBD3869272.1"/>
    </source>
</evidence>
<gene>
    <name evidence="2" type="ORF">IFK94_14220</name>
</gene>
<feature type="signal peptide" evidence="1">
    <location>
        <begin position="1"/>
        <end position="22"/>
    </location>
</feature>
<dbReference type="EMBL" id="JACXWD010000071">
    <property type="protein sequence ID" value="MBD3869272.1"/>
    <property type="molecule type" value="Genomic_DNA"/>
</dbReference>
<proteinExistence type="predicted"/>
<accession>A0A8J6Y2T1</accession>
<keyword evidence="1" id="KW-0732">Signal</keyword>
<evidence type="ECO:0000256" key="1">
    <source>
        <dbReference type="SAM" id="SignalP"/>
    </source>
</evidence>
<organism evidence="2 3">
    <name type="scientific">Candidatus Polarisedimenticola svalbardensis</name>
    <dbReference type="NCBI Taxonomy" id="2886004"/>
    <lineage>
        <taxon>Bacteria</taxon>
        <taxon>Pseudomonadati</taxon>
        <taxon>Acidobacteriota</taxon>
        <taxon>Candidatus Polarisedimenticolia</taxon>
        <taxon>Candidatus Polarisedimenticolales</taxon>
        <taxon>Candidatus Polarisedimenticolaceae</taxon>
        <taxon>Candidatus Polarisedimenticola</taxon>
    </lineage>
</organism>
<reference evidence="2 3" key="1">
    <citation type="submission" date="2020-08" db="EMBL/GenBank/DDBJ databases">
        <title>Acidobacteriota in marine sediments use diverse sulfur dissimilation pathways.</title>
        <authorList>
            <person name="Wasmund K."/>
        </authorList>
    </citation>
    <scope>NUCLEOTIDE SEQUENCE [LARGE SCALE GENOMIC DNA]</scope>
    <source>
        <strain evidence="2">MAG AM4</strain>
    </source>
</reference>
<comment type="caution">
    <text evidence="2">The sequence shown here is derived from an EMBL/GenBank/DDBJ whole genome shotgun (WGS) entry which is preliminary data.</text>
</comment>
<protein>
    <recommendedName>
        <fullName evidence="4">Cytochrome c-552/4 domain-containing protein</fullName>
    </recommendedName>
</protein>
<feature type="chain" id="PRO_5035219388" description="Cytochrome c-552/4 domain-containing protein" evidence="1">
    <location>
        <begin position="23"/>
        <end position="207"/>
    </location>
</feature>
<dbReference type="PROSITE" id="PS51257">
    <property type="entry name" value="PROKAR_LIPOPROTEIN"/>
    <property type="match status" value="1"/>
</dbReference>
<evidence type="ECO:0000313" key="3">
    <source>
        <dbReference type="Proteomes" id="UP000648239"/>
    </source>
</evidence>
<dbReference type="Gene3D" id="1.10.1130.10">
    <property type="entry name" value="Flavocytochrome C3, Chain A"/>
    <property type="match status" value="1"/>
</dbReference>
<dbReference type="SUPFAM" id="SSF48695">
    <property type="entry name" value="Multiheme cytochromes"/>
    <property type="match status" value="1"/>
</dbReference>
<evidence type="ECO:0008006" key="4">
    <source>
        <dbReference type="Google" id="ProtNLM"/>
    </source>
</evidence>
<dbReference type="Proteomes" id="UP000648239">
    <property type="component" value="Unassembled WGS sequence"/>
</dbReference>
<dbReference type="AlphaFoldDB" id="A0A8J6Y2T1"/>
<name>A0A8J6Y2T1_9BACT</name>
<sequence>MKRTTFLILLAGLIILAAGCGAKEAVAPEAVEPDAPAANEVESAPLEEVAEAVEGVAEEAVQAEAGENPIPIPVKEVVDEAEAVVETAKEAVAETVTDAVAAVAAKIEVAATKEGLARIGDTKCKVCHKIQHASWAESSHAGLDPVLDCESCHGPGSAYKKMSIMKNRELALAAGLVLPEAGFCQNCHTDDWDDGMLEMAHEHKPAS</sequence>